<accession>D0C9Q6</accession>
<organism evidence="1 2">
    <name type="scientific">Acinetobacter baumannii (strain ATCC 19606 / DSM 30007 / JCM 6841 / CCUG 19606 / CIP 70.34 / NBRC 109757 / NCIMB 12457 / NCTC 12156 / 81)</name>
    <dbReference type="NCBI Taxonomy" id="575584"/>
    <lineage>
        <taxon>Bacteria</taxon>
        <taxon>Pseudomonadati</taxon>
        <taxon>Pseudomonadota</taxon>
        <taxon>Gammaproteobacteria</taxon>
        <taxon>Moraxellales</taxon>
        <taxon>Moraxellaceae</taxon>
        <taxon>Acinetobacter</taxon>
        <taxon>Acinetobacter calcoaceticus/baumannii complex</taxon>
    </lineage>
</organism>
<gene>
    <name evidence="1" type="ORF">HMPREF0010_01369</name>
</gene>
<reference evidence="2" key="1">
    <citation type="journal article" date="2012" name="PLoS ONE">
        <title>The success of Acinetobacter species; genetic, metabolic and virulence attributes.</title>
        <authorList>
            <person name="Peleg A.Y."/>
            <person name="de Breij A."/>
            <person name="Adams M.D."/>
            <person name="Cerqueira G.M."/>
            <person name="Mocali S."/>
            <person name="Galardini M."/>
            <person name="Nibbering P.H."/>
            <person name="Earl A.M."/>
            <person name="Ward D.V."/>
            <person name="Paterson D.L."/>
            <person name="Seifert H."/>
            <person name="Dijkshoorn L."/>
        </authorList>
    </citation>
    <scope>NUCLEOTIDE SEQUENCE [LARGE SCALE GENOMIC DNA]</scope>
    <source>
        <strain evidence="2">ATCC 19606 / DSM 30007 / JCM 6841 / CCUG 19606 / CIP 70.34 / NBRC 109757 / NCIMB 12457 / NCTC 12156 / 81</strain>
    </source>
</reference>
<proteinExistence type="predicted"/>
<evidence type="ECO:0000313" key="1">
    <source>
        <dbReference type="EMBL" id="EEX03975.1"/>
    </source>
</evidence>
<name>D0C9Q6_ACIB2</name>
<dbReference type="AlphaFoldDB" id="D0C9Q6"/>
<dbReference type="Proteomes" id="UP000005740">
    <property type="component" value="Unassembled WGS sequence"/>
</dbReference>
<dbReference type="EMBL" id="GG704573">
    <property type="protein sequence ID" value="EEX03975.1"/>
    <property type="molecule type" value="Genomic_DNA"/>
</dbReference>
<dbReference type="BioCyc" id="ABAU575584-HMP:GM69-1385-MONOMER"/>
<sequence length="37" mass="4354">MDNIDQVNRIKLYNNIEEPYVNNNCKESCTFFVRTGA</sequence>
<evidence type="ECO:0000313" key="2">
    <source>
        <dbReference type="Proteomes" id="UP000005740"/>
    </source>
</evidence>
<protein>
    <submittedName>
        <fullName evidence="1">Uncharacterized protein</fullName>
    </submittedName>
</protein>